<keyword evidence="1" id="KW-0812">Transmembrane</keyword>
<feature type="transmembrane region" description="Helical" evidence="1">
    <location>
        <begin position="43"/>
        <end position="64"/>
    </location>
</feature>
<dbReference type="Proteomes" id="UP000297403">
    <property type="component" value="Unassembled WGS sequence"/>
</dbReference>
<dbReference type="EMBL" id="SOFY01000084">
    <property type="protein sequence ID" value="TFC41822.1"/>
    <property type="molecule type" value="Genomic_DNA"/>
</dbReference>
<dbReference type="RefSeq" id="WP_134365341.1">
    <property type="nucleotide sequence ID" value="NZ_SOFY01000084.1"/>
</dbReference>
<keyword evidence="1" id="KW-0472">Membrane</keyword>
<name>A0AAQ2C402_9MICO</name>
<sequence>MTQNTPRKPGRSALMTPKETFGFSGVMALFLGLVVLMSTRDVLLALFGTAVTFVVVLGVILVLMRAMKPNSAEQTDTDGETHGFNLNP</sequence>
<comment type="caution">
    <text evidence="2">The sequence shown here is derived from an EMBL/GenBank/DDBJ whole genome shotgun (WGS) entry which is preliminary data.</text>
</comment>
<evidence type="ECO:0000313" key="3">
    <source>
        <dbReference type="Proteomes" id="UP000297403"/>
    </source>
</evidence>
<evidence type="ECO:0000313" key="2">
    <source>
        <dbReference type="EMBL" id="TFC41822.1"/>
    </source>
</evidence>
<evidence type="ECO:0000256" key="1">
    <source>
        <dbReference type="SAM" id="Phobius"/>
    </source>
</evidence>
<dbReference type="AlphaFoldDB" id="A0AAQ2C402"/>
<keyword evidence="1" id="KW-1133">Transmembrane helix</keyword>
<keyword evidence="3" id="KW-1185">Reference proteome</keyword>
<gene>
    <name evidence="2" type="ORF">E3O49_15710</name>
</gene>
<organism evidence="2 3">
    <name type="scientific">Cryobacterium shii</name>
    <dbReference type="NCBI Taxonomy" id="1259235"/>
    <lineage>
        <taxon>Bacteria</taxon>
        <taxon>Bacillati</taxon>
        <taxon>Actinomycetota</taxon>
        <taxon>Actinomycetes</taxon>
        <taxon>Micrococcales</taxon>
        <taxon>Microbacteriaceae</taxon>
        <taxon>Cryobacterium</taxon>
    </lineage>
</organism>
<protein>
    <submittedName>
        <fullName evidence="2">Uncharacterized protein</fullName>
    </submittedName>
</protein>
<proteinExistence type="predicted"/>
<feature type="transmembrane region" description="Helical" evidence="1">
    <location>
        <begin position="20"/>
        <end position="37"/>
    </location>
</feature>
<reference evidence="2 3" key="1">
    <citation type="submission" date="2019-03" db="EMBL/GenBank/DDBJ databases">
        <title>Genomics of glacier-inhabiting Cryobacterium strains.</title>
        <authorList>
            <person name="Liu Q."/>
            <person name="Xin Y.-H."/>
        </authorList>
    </citation>
    <scope>NUCLEOTIDE SEQUENCE [LARGE SCALE GENOMIC DNA]</scope>
    <source>
        <strain evidence="3">TMT1-22</strain>
    </source>
</reference>
<accession>A0AAQ2C402</accession>